<dbReference type="SUPFAM" id="SSF53756">
    <property type="entry name" value="UDP-Glycosyltransferase/glycogen phosphorylase"/>
    <property type="match status" value="1"/>
</dbReference>
<dbReference type="Gene3D" id="3.40.50.2000">
    <property type="entry name" value="Glycogen Phosphorylase B"/>
    <property type="match status" value="1"/>
</dbReference>
<proteinExistence type="predicted"/>
<reference evidence="1 2" key="1">
    <citation type="journal article" date="2020" name="Biotechnol. Biofuels">
        <title>New insights from the biogas microbiome by comprehensive genome-resolved metagenomics of nearly 1600 species originating from multiple anaerobic digesters.</title>
        <authorList>
            <person name="Campanaro S."/>
            <person name="Treu L."/>
            <person name="Rodriguez-R L.M."/>
            <person name="Kovalovszki A."/>
            <person name="Ziels R.M."/>
            <person name="Maus I."/>
            <person name="Zhu X."/>
            <person name="Kougias P.G."/>
            <person name="Basile A."/>
            <person name="Luo G."/>
            <person name="Schluter A."/>
            <person name="Konstantinidis K.T."/>
            <person name="Angelidaki I."/>
        </authorList>
    </citation>
    <scope>NUCLEOTIDE SEQUENCE [LARGE SCALE GENOMIC DNA]</scope>
    <source>
        <strain evidence="1">AS27yjCOA_65</strain>
    </source>
</reference>
<dbReference type="AlphaFoldDB" id="A0A7X9FU51"/>
<evidence type="ECO:0000313" key="1">
    <source>
        <dbReference type="EMBL" id="NMC63834.1"/>
    </source>
</evidence>
<evidence type="ECO:0000313" key="2">
    <source>
        <dbReference type="Proteomes" id="UP000524246"/>
    </source>
</evidence>
<keyword evidence="1" id="KW-0808">Transferase</keyword>
<dbReference type="Pfam" id="PF13692">
    <property type="entry name" value="Glyco_trans_1_4"/>
    <property type="match status" value="1"/>
</dbReference>
<dbReference type="PANTHER" id="PTHR46656">
    <property type="entry name" value="PUTATIVE-RELATED"/>
    <property type="match status" value="1"/>
</dbReference>
<organism evidence="1 2">
    <name type="scientific">SAR324 cluster bacterium</name>
    <dbReference type="NCBI Taxonomy" id="2024889"/>
    <lineage>
        <taxon>Bacteria</taxon>
        <taxon>Deltaproteobacteria</taxon>
        <taxon>SAR324 cluster</taxon>
    </lineage>
</organism>
<comment type="caution">
    <text evidence="1">The sequence shown here is derived from an EMBL/GenBank/DDBJ whole genome shotgun (WGS) entry which is preliminary data.</text>
</comment>
<accession>A0A7X9FU51</accession>
<gene>
    <name evidence="1" type="ORF">GYA55_11785</name>
</gene>
<dbReference type="CDD" id="cd03801">
    <property type="entry name" value="GT4_PimA-like"/>
    <property type="match status" value="1"/>
</dbReference>
<name>A0A7X9FU51_9DELT</name>
<dbReference type="PANTHER" id="PTHR46656:SF3">
    <property type="entry name" value="PUTATIVE-RELATED"/>
    <property type="match status" value="1"/>
</dbReference>
<dbReference type="Proteomes" id="UP000524246">
    <property type="component" value="Unassembled WGS sequence"/>
</dbReference>
<protein>
    <submittedName>
        <fullName evidence="1">Glycosyltransferase family 4 protein</fullName>
    </submittedName>
</protein>
<sequence length="406" mass="47170">MRIGFVSTWFERGAAYVTKQFRSALQAKNETFIYARGGEMYAKGDPNWDGPEVTWGLRLFDTSVSIPHILKWIDANKIQLVFFNEQHDIEPVLSIKKQRPHVIVGTYVDYYKESTVSDFRFYDFLICNTRRHYSVFQWHPQCFYIPWGTDLELFSCTRDETDRTVRFFHSVGMSNRKGTEFVIESFIKGKLYKEAKLIIHTQVDISKTPGIDISLFSSYNIEYIHASVPAPGLYHKGNVYVYPTKLDGLGLTIYEALSCGMPVITTDNAPMNEIVNNDIGKLIPVEKFVSRTDGYYWPLSIVNTNELIKGMRYYIENADRMYEFGYAARDYATKELNWNDRRDMINEVFGSIAACPRDITDISAELKRIRRKRRLVFGKACLDLLPVNLQHLVYSRYNPGKKKDVR</sequence>
<dbReference type="GO" id="GO:0016740">
    <property type="term" value="F:transferase activity"/>
    <property type="evidence" value="ECO:0007669"/>
    <property type="project" value="UniProtKB-KW"/>
</dbReference>
<dbReference type="EMBL" id="JAAZON010000537">
    <property type="protein sequence ID" value="NMC63834.1"/>
    <property type="molecule type" value="Genomic_DNA"/>
</dbReference>